<keyword evidence="4" id="KW-1185">Reference proteome</keyword>
<dbReference type="AlphaFoldDB" id="A0A540VDQ2"/>
<organism evidence="3 4">
    <name type="scientific">Litorilinea aerophila</name>
    <dbReference type="NCBI Taxonomy" id="1204385"/>
    <lineage>
        <taxon>Bacteria</taxon>
        <taxon>Bacillati</taxon>
        <taxon>Chloroflexota</taxon>
        <taxon>Caldilineae</taxon>
        <taxon>Caldilineales</taxon>
        <taxon>Caldilineaceae</taxon>
        <taxon>Litorilinea</taxon>
    </lineage>
</organism>
<protein>
    <submittedName>
        <fullName evidence="3">Uncharacterized protein</fullName>
    </submittedName>
</protein>
<dbReference type="RefSeq" id="WP_141610931.1">
    <property type="nucleotide sequence ID" value="NZ_VIGC02000019.1"/>
</dbReference>
<sequence>MSADPDRILSRIVVTALTIFVVALLLLIAVLLREFWLQQRVAELSGSVQVNLEDLEKTTDAIQSELSDVRAAPDPAQEGEAWSDVARLLDDVDQQLETIEENLAEVVTVLEPEADLAAADQPSPQEPAVTQDRADQVFTIFTLLLGVASIAIAILLGMALSVEQGVTGEGRGLKTFQSHRPE</sequence>
<name>A0A540VDQ2_9CHLR</name>
<dbReference type="InParanoid" id="A0A540VDQ2"/>
<gene>
    <name evidence="3" type="ORF">FKZ61_14840</name>
</gene>
<feature type="transmembrane region" description="Helical" evidence="2">
    <location>
        <begin position="12"/>
        <end position="32"/>
    </location>
</feature>
<accession>A0A540VDQ2</accession>
<comment type="caution">
    <text evidence="3">The sequence shown here is derived from an EMBL/GenBank/DDBJ whole genome shotgun (WGS) entry which is preliminary data.</text>
</comment>
<keyword evidence="2" id="KW-0472">Membrane</keyword>
<evidence type="ECO:0000256" key="1">
    <source>
        <dbReference type="SAM" id="Coils"/>
    </source>
</evidence>
<reference evidence="3 4" key="1">
    <citation type="submission" date="2019-06" db="EMBL/GenBank/DDBJ databases">
        <title>Genome sequence of Litorilinea aerophila BAA-2444.</title>
        <authorList>
            <person name="Maclea K.S."/>
            <person name="Maurais E.G."/>
            <person name="Iannazzi L.C."/>
        </authorList>
    </citation>
    <scope>NUCLEOTIDE SEQUENCE [LARGE SCALE GENOMIC DNA]</scope>
    <source>
        <strain evidence="3 4">ATCC BAA-2444</strain>
    </source>
</reference>
<feature type="coiled-coil region" evidence="1">
    <location>
        <begin position="52"/>
        <end position="109"/>
    </location>
</feature>
<keyword evidence="2" id="KW-1133">Transmembrane helix</keyword>
<keyword evidence="1" id="KW-0175">Coiled coil</keyword>
<keyword evidence="2" id="KW-0812">Transmembrane</keyword>
<dbReference type="Proteomes" id="UP000317371">
    <property type="component" value="Unassembled WGS sequence"/>
</dbReference>
<dbReference type="EMBL" id="VIGC01000019">
    <property type="protein sequence ID" value="TQE94889.1"/>
    <property type="molecule type" value="Genomic_DNA"/>
</dbReference>
<proteinExistence type="predicted"/>
<evidence type="ECO:0000313" key="3">
    <source>
        <dbReference type="EMBL" id="TQE94889.1"/>
    </source>
</evidence>
<evidence type="ECO:0000313" key="4">
    <source>
        <dbReference type="Proteomes" id="UP000317371"/>
    </source>
</evidence>
<feature type="transmembrane region" description="Helical" evidence="2">
    <location>
        <begin position="137"/>
        <end position="160"/>
    </location>
</feature>
<evidence type="ECO:0000256" key="2">
    <source>
        <dbReference type="SAM" id="Phobius"/>
    </source>
</evidence>